<dbReference type="InterPro" id="IPR005828">
    <property type="entry name" value="MFS_sugar_transport-like"/>
</dbReference>
<evidence type="ECO:0000256" key="7">
    <source>
        <dbReference type="SAM" id="Phobius"/>
    </source>
</evidence>
<gene>
    <name evidence="9" type="ORF">ACFYXQ_07940</name>
</gene>
<feature type="transmembrane region" description="Helical" evidence="7">
    <location>
        <begin position="406"/>
        <end position="426"/>
    </location>
</feature>
<evidence type="ECO:0000256" key="4">
    <source>
        <dbReference type="ARBA" id="ARBA00022692"/>
    </source>
</evidence>
<evidence type="ECO:0000259" key="8">
    <source>
        <dbReference type="PROSITE" id="PS50850"/>
    </source>
</evidence>
<feature type="transmembrane region" description="Helical" evidence="7">
    <location>
        <begin position="285"/>
        <end position="307"/>
    </location>
</feature>
<dbReference type="Proteomes" id="UP001601992">
    <property type="component" value="Unassembled WGS sequence"/>
</dbReference>
<dbReference type="SUPFAM" id="SSF103473">
    <property type="entry name" value="MFS general substrate transporter"/>
    <property type="match status" value="1"/>
</dbReference>
<keyword evidence="2" id="KW-0813">Transport</keyword>
<evidence type="ECO:0000256" key="1">
    <source>
        <dbReference type="ARBA" id="ARBA00004651"/>
    </source>
</evidence>
<keyword evidence="3" id="KW-1003">Cell membrane</keyword>
<feature type="transmembrane region" description="Helical" evidence="7">
    <location>
        <begin position="162"/>
        <end position="183"/>
    </location>
</feature>
<evidence type="ECO:0000256" key="2">
    <source>
        <dbReference type="ARBA" id="ARBA00022448"/>
    </source>
</evidence>
<keyword evidence="5 7" id="KW-1133">Transmembrane helix</keyword>
<dbReference type="PANTHER" id="PTHR43045:SF1">
    <property type="entry name" value="SHIKIMATE TRANSPORTER"/>
    <property type="match status" value="1"/>
</dbReference>
<evidence type="ECO:0000256" key="3">
    <source>
        <dbReference type="ARBA" id="ARBA00022475"/>
    </source>
</evidence>
<feature type="transmembrane region" description="Helical" evidence="7">
    <location>
        <begin position="340"/>
        <end position="361"/>
    </location>
</feature>
<dbReference type="InterPro" id="IPR036259">
    <property type="entry name" value="MFS_trans_sf"/>
</dbReference>
<evidence type="ECO:0000256" key="5">
    <source>
        <dbReference type="ARBA" id="ARBA00022989"/>
    </source>
</evidence>
<dbReference type="InterPro" id="IPR020846">
    <property type="entry name" value="MFS_dom"/>
</dbReference>
<keyword evidence="10" id="KW-1185">Reference proteome</keyword>
<feature type="transmembrane region" description="Helical" evidence="7">
    <location>
        <begin position="38"/>
        <end position="57"/>
    </location>
</feature>
<feature type="domain" description="Major facilitator superfamily (MFS) profile" evidence="8">
    <location>
        <begin position="23"/>
        <end position="433"/>
    </location>
</feature>
<evidence type="ECO:0000256" key="6">
    <source>
        <dbReference type="ARBA" id="ARBA00023136"/>
    </source>
</evidence>
<evidence type="ECO:0000313" key="9">
    <source>
        <dbReference type="EMBL" id="MFF3567702.1"/>
    </source>
</evidence>
<dbReference type="PROSITE" id="PS50850">
    <property type="entry name" value="MFS"/>
    <property type="match status" value="1"/>
</dbReference>
<dbReference type="Pfam" id="PF00083">
    <property type="entry name" value="Sugar_tr"/>
    <property type="match status" value="2"/>
</dbReference>
<dbReference type="Gene3D" id="1.20.1250.20">
    <property type="entry name" value="MFS general substrate transporter like domains"/>
    <property type="match status" value="1"/>
</dbReference>
<feature type="transmembrane region" description="Helical" evidence="7">
    <location>
        <begin position="195"/>
        <end position="214"/>
    </location>
</feature>
<sequence length="447" mass="47703">MPASVDAHRPAPTPPDTRRVTRAAIASFLGSTLEYYDFYIYASASALVFGKVFFPAANPATGTLLSLATFGVAYIARPVGAVILGHFGDRVGRKRIMLLTVTAMGSATFLIGCLPSYRTAGVLAPILLVILRVLQGISAAGEQSGAGSLTLEHAPAGRRAFFTSWTLTGTQAGFILATMVFLVVADLPDRQLISWGWRIPFWCSVVVVVLAYVVRRRLEEPEVFRAEQRSDAIAKFPVAQLLRTQPADLLRVVLCSFIAVVSTVFAVFGLAFATGHAVGVSKTTMLLVAVAANVLALIMQPLLAILADRIGRRPVFISGVIGCGIMIFVYFTAIMSGDTLLIYLAALILIGVCYSAPNAVWPTFYAEMFATRVRFSGMAIGTQIGFALAGFAPTIAWTLVGNSRTHWLPVAILVAVACALSAAAAFTARETYRTPLTELGTPSARSE</sequence>
<feature type="transmembrane region" description="Helical" evidence="7">
    <location>
        <begin position="373"/>
        <end position="400"/>
    </location>
</feature>
<name>A0ABW6RUL3_9NOCA</name>
<feature type="transmembrane region" description="Helical" evidence="7">
    <location>
        <begin position="96"/>
        <end position="117"/>
    </location>
</feature>
<keyword evidence="6 7" id="KW-0472">Membrane</keyword>
<feature type="transmembrane region" description="Helical" evidence="7">
    <location>
        <begin position="63"/>
        <end position="84"/>
    </location>
</feature>
<protein>
    <submittedName>
        <fullName evidence="9">MFS transporter</fullName>
    </submittedName>
</protein>
<dbReference type="InterPro" id="IPR005829">
    <property type="entry name" value="Sugar_transporter_CS"/>
</dbReference>
<dbReference type="CDD" id="cd17369">
    <property type="entry name" value="MFS_ShiA_like"/>
    <property type="match status" value="1"/>
</dbReference>
<reference evidence="9 10" key="1">
    <citation type="submission" date="2024-10" db="EMBL/GenBank/DDBJ databases">
        <title>The Natural Products Discovery Center: Release of the First 8490 Sequenced Strains for Exploring Actinobacteria Biosynthetic Diversity.</title>
        <authorList>
            <person name="Kalkreuter E."/>
            <person name="Kautsar S.A."/>
            <person name="Yang D."/>
            <person name="Bader C.D."/>
            <person name="Teijaro C.N."/>
            <person name="Fluegel L."/>
            <person name="Davis C.M."/>
            <person name="Simpson J.R."/>
            <person name="Lauterbach L."/>
            <person name="Steele A.D."/>
            <person name="Gui C."/>
            <person name="Meng S."/>
            <person name="Li G."/>
            <person name="Viehrig K."/>
            <person name="Ye F."/>
            <person name="Su P."/>
            <person name="Kiefer A.F."/>
            <person name="Nichols A."/>
            <person name="Cepeda A.J."/>
            <person name="Yan W."/>
            <person name="Fan B."/>
            <person name="Jiang Y."/>
            <person name="Adhikari A."/>
            <person name="Zheng C.-J."/>
            <person name="Schuster L."/>
            <person name="Cowan T.M."/>
            <person name="Smanski M.J."/>
            <person name="Chevrette M.G."/>
            <person name="De Carvalho L.P.S."/>
            <person name="Shen B."/>
        </authorList>
    </citation>
    <scope>NUCLEOTIDE SEQUENCE [LARGE SCALE GENOMIC DNA]</scope>
    <source>
        <strain evidence="9 10">NPDC002593</strain>
    </source>
</reference>
<comment type="subcellular location">
    <subcellularLocation>
        <location evidence="1">Cell membrane</location>
        <topology evidence="1">Multi-pass membrane protein</topology>
    </subcellularLocation>
</comment>
<dbReference type="EMBL" id="JBIAQY010000002">
    <property type="protein sequence ID" value="MFF3567702.1"/>
    <property type="molecule type" value="Genomic_DNA"/>
</dbReference>
<evidence type="ECO:0000313" key="10">
    <source>
        <dbReference type="Proteomes" id="UP001601992"/>
    </source>
</evidence>
<organism evidence="9 10">
    <name type="scientific">Nocardia jiangxiensis</name>
    <dbReference type="NCBI Taxonomy" id="282685"/>
    <lineage>
        <taxon>Bacteria</taxon>
        <taxon>Bacillati</taxon>
        <taxon>Actinomycetota</taxon>
        <taxon>Actinomycetes</taxon>
        <taxon>Mycobacteriales</taxon>
        <taxon>Nocardiaceae</taxon>
        <taxon>Nocardia</taxon>
    </lineage>
</organism>
<keyword evidence="4 7" id="KW-0812">Transmembrane</keyword>
<dbReference type="PANTHER" id="PTHR43045">
    <property type="entry name" value="SHIKIMATE TRANSPORTER"/>
    <property type="match status" value="1"/>
</dbReference>
<proteinExistence type="predicted"/>
<comment type="caution">
    <text evidence="9">The sequence shown here is derived from an EMBL/GenBank/DDBJ whole genome shotgun (WGS) entry which is preliminary data.</text>
</comment>
<dbReference type="RefSeq" id="WP_387402949.1">
    <property type="nucleotide sequence ID" value="NZ_JBIAQY010000002.1"/>
</dbReference>
<feature type="transmembrane region" description="Helical" evidence="7">
    <location>
        <begin position="314"/>
        <end position="334"/>
    </location>
</feature>
<accession>A0ABW6RUL3</accession>
<dbReference type="PROSITE" id="PS00216">
    <property type="entry name" value="SUGAR_TRANSPORT_1"/>
    <property type="match status" value="1"/>
</dbReference>
<feature type="transmembrane region" description="Helical" evidence="7">
    <location>
        <begin position="249"/>
        <end position="273"/>
    </location>
</feature>